<keyword evidence="2" id="KW-0809">Transit peptide</keyword>
<dbReference type="InterPro" id="IPR011419">
    <property type="entry name" value="ATP12_ATP_synth-F1-assembly"/>
</dbReference>
<evidence type="ECO:0000256" key="3">
    <source>
        <dbReference type="ARBA" id="ARBA00023186"/>
    </source>
</evidence>
<proteinExistence type="inferred from homology"/>
<sequence length="249" mass="26946">MSIPEDKPAKNADKIGFRPKRFWKEAAFAQTPDGFAVTLDGRPAKTPAGKTLALPNFALAAKVAAEWNAVADVVEFNDMPLTRLAYAALDRMEGTLPEALAEIGRYAETDLLCYPSDYPAELNARESAGWDPILNWAEKELGLRFEQNLSIVHKPQPEATVAGLKALVASATIYERAGLMAATPLLGSVILALALFKGRVTGEEAHRLSRIGEAFQAETWGADAEATARADIHRAQAVSLEGWFKGLKV</sequence>
<comment type="similarity">
    <text evidence="1">Belongs to the ATP12 family.</text>
</comment>
<evidence type="ECO:0000256" key="1">
    <source>
        <dbReference type="ARBA" id="ARBA00008231"/>
    </source>
</evidence>
<dbReference type="PANTHER" id="PTHR21013">
    <property type="entry name" value="ATP SYNTHASE MITOCHONDRIAL F1 COMPLEX ASSEMBLY FACTOR 2/ATP12 PROTEIN, MITOCHONDRIAL PRECURSOR"/>
    <property type="match status" value="1"/>
</dbReference>
<dbReference type="PANTHER" id="PTHR21013:SF10">
    <property type="entry name" value="ATP SYNTHASE MITOCHONDRIAL F1 COMPLEX ASSEMBLY FACTOR 2"/>
    <property type="match status" value="1"/>
</dbReference>
<dbReference type="InterPro" id="IPR042272">
    <property type="entry name" value="ATP12_ATP_synth-F1-assembly_N"/>
</dbReference>
<dbReference type="Gene3D" id="3.30.2180.10">
    <property type="entry name" value="ATP12-like"/>
    <property type="match status" value="1"/>
</dbReference>
<name>A0ABT5HHF9_9CAUL</name>
<evidence type="ECO:0000256" key="2">
    <source>
        <dbReference type="ARBA" id="ARBA00022946"/>
    </source>
</evidence>
<keyword evidence="5" id="KW-1185">Reference proteome</keyword>
<comment type="caution">
    <text evidence="4">The sequence shown here is derived from an EMBL/GenBank/DDBJ whole genome shotgun (WGS) entry which is preliminary data.</text>
</comment>
<dbReference type="SUPFAM" id="SSF160909">
    <property type="entry name" value="ATP12-like"/>
    <property type="match status" value="1"/>
</dbReference>
<dbReference type="Gene3D" id="1.10.3580.10">
    <property type="entry name" value="ATP12 ATPase"/>
    <property type="match status" value="1"/>
</dbReference>
<evidence type="ECO:0000313" key="4">
    <source>
        <dbReference type="EMBL" id="MDC7675679.1"/>
    </source>
</evidence>
<dbReference type="EMBL" id="JAQQKV010000001">
    <property type="protein sequence ID" value="MDC7675679.1"/>
    <property type="molecule type" value="Genomic_DNA"/>
</dbReference>
<protein>
    <submittedName>
        <fullName evidence="4">ATPase</fullName>
    </submittedName>
</protein>
<organism evidence="4 5">
    <name type="scientific">Asticcacaulis machinosus</name>
    <dbReference type="NCBI Taxonomy" id="2984211"/>
    <lineage>
        <taxon>Bacteria</taxon>
        <taxon>Pseudomonadati</taxon>
        <taxon>Pseudomonadota</taxon>
        <taxon>Alphaproteobacteria</taxon>
        <taxon>Caulobacterales</taxon>
        <taxon>Caulobacteraceae</taxon>
        <taxon>Asticcacaulis</taxon>
    </lineage>
</organism>
<gene>
    <name evidence="4" type="ORF">PQU98_06045</name>
</gene>
<reference evidence="4 5" key="1">
    <citation type="submission" date="2023-01" db="EMBL/GenBank/DDBJ databases">
        <title>Novel species of the genus Asticcacaulis isolated from rivers.</title>
        <authorList>
            <person name="Lu H."/>
        </authorList>
    </citation>
    <scope>NUCLEOTIDE SEQUENCE [LARGE SCALE GENOMIC DNA]</scope>
    <source>
        <strain evidence="4 5">LKC15W</strain>
    </source>
</reference>
<dbReference type="InterPro" id="IPR023335">
    <property type="entry name" value="ATP12_ortho_dom_sf"/>
</dbReference>
<dbReference type="Pfam" id="PF07542">
    <property type="entry name" value="ATP12"/>
    <property type="match status" value="1"/>
</dbReference>
<dbReference type="RefSeq" id="WP_272744005.1">
    <property type="nucleotide sequence ID" value="NZ_JAQQKV010000001.1"/>
</dbReference>
<keyword evidence="3" id="KW-0143">Chaperone</keyword>
<dbReference type="Proteomes" id="UP001218579">
    <property type="component" value="Unassembled WGS sequence"/>
</dbReference>
<evidence type="ECO:0000313" key="5">
    <source>
        <dbReference type="Proteomes" id="UP001218579"/>
    </source>
</evidence>
<accession>A0ABT5HHF9</accession>